<protein>
    <recommendedName>
        <fullName evidence="4">Large ribosomal subunit protein bL33</fullName>
    </recommendedName>
</protein>
<sequence>MRRPIVLFCSQTGERYLTTKNKANTPDRLRLLKYSAKLRRRVWFVEE</sequence>
<evidence type="ECO:0000256" key="2">
    <source>
        <dbReference type="ARBA" id="ARBA00022980"/>
    </source>
</evidence>
<dbReference type="GO" id="GO:0005737">
    <property type="term" value="C:cytoplasm"/>
    <property type="evidence" value="ECO:0007669"/>
    <property type="project" value="UniProtKB-ARBA"/>
</dbReference>
<dbReference type="GO" id="GO:0005840">
    <property type="term" value="C:ribosome"/>
    <property type="evidence" value="ECO:0007669"/>
    <property type="project" value="UniProtKB-KW"/>
</dbReference>
<accession>A0ABD0AMZ4</accession>
<dbReference type="Gene3D" id="2.20.28.120">
    <property type="entry name" value="Ribosomal protein L33"/>
    <property type="match status" value="1"/>
</dbReference>
<dbReference type="Pfam" id="PF00471">
    <property type="entry name" value="Ribosomal_L33"/>
    <property type="match status" value="1"/>
</dbReference>
<keyword evidence="3" id="KW-0687">Ribonucleoprotein</keyword>
<dbReference type="InterPro" id="IPR001705">
    <property type="entry name" value="Ribosomal_bL33"/>
</dbReference>
<evidence type="ECO:0000313" key="6">
    <source>
        <dbReference type="Proteomes" id="UP000653631"/>
    </source>
</evidence>
<dbReference type="SUPFAM" id="SSF57829">
    <property type="entry name" value="Zn-binding ribosomal proteins"/>
    <property type="match status" value="1"/>
</dbReference>
<dbReference type="Proteomes" id="UP000653631">
    <property type="component" value="Unassembled WGS sequence"/>
</dbReference>
<gene>
    <name evidence="5" type="primary">rpmG1_2</name>
    <name evidence="5" type="ORF">LF01B1_15900</name>
</gene>
<reference evidence="5 6" key="1">
    <citation type="submission" date="2021-01" db="EMBL/GenBank/DDBJ databases">
        <title>Development of a method for detection of lactic acid bacteria that cause putrefactive shochu mash.</title>
        <authorList>
            <person name="Takashita H."/>
            <person name="Fujihara E."/>
            <person name="Takayama K."/>
            <person name="Yamamoto H."/>
            <person name="Mizutani M."/>
            <person name="Kajiwara Y."/>
        </authorList>
    </citation>
    <scope>NUCLEOTIDE SEQUENCE [LARGE SCALE GENOMIC DNA]</scope>
    <source>
        <strain evidence="5 6">01-B1</strain>
    </source>
</reference>
<dbReference type="AlphaFoldDB" id="A0ABD0AMZ4"/>
<name>A0ABD0AMZ4_LIMFE</name>
<dbReference type="InterPro" id="IPR038584">
    <property type="entry name" value="Ribosomal_bL33_sf"/>
</dbReference>
<organism evidence="5 6">
    <name type="scientific">Limosilactobacillus fermentum</name>
    <name type="common">Lactobacillus fermentum</name>
    <dbReference type="NCBI Taxonomy" id="1613"/>
    <lineage>
        <taxon>Bacteria</taxon>
        <taxon>Bacillati</taxon>
        <taxon>Bacillota</taxon>
        <taxon>Bacilli</taxon>
        <taxon>Lactobacillales</taxon>
        <taxon>Lactobacillaceae</taxon>
        <taxon>Limosilactobacillus</taxon>
    </lineage>
</organism>
<dbReference type="NCBIfam" id="TIGR01023">
    <property type="entry name" value="rpmG_bact"/>
    <property type="match status" value="1"/>
</dbReference>
<evidence type="ECO:0000256" key="1">
    <source>
        <dbReference type="ARBA" id="ARBA00007596"/>
    </source>
</evidence>
<dbReference type="InterPro" id="IPR011332">
    <property type="entry name" value="Ribosomal_zn-bd"/>
</dbReference>
<evidence type="ECO:0000313" key="5">
    <source>
        <dbReference type="EMBL" id="GIC72575.1"/>
    </source>
</evidence>
<dbReference type="NCBIfam" id="NF001860">
    <property type="entry name" value="PRK00595.1"/>
    <property type="match status" value="1"/>
</dbReference>
<comment type="similarity">
    <text evidence="1">Belongs to the bacterial ribosomal protein bL33 family.</text>
</comment>
<dbReference type="RefSeq" id="WP_057195395.1">
    <property type="nucleotide sequence ID" value="NZ_BOLH01000018.1"/>
</dbReference>
<comment type="caution">
    <text evidence="5">The sequence shown here is derived from an EMBL/GenBank/DDBJ whole genome shotgun (WGS) entry which is preliminary data.</text>
</comment>
<dbReference type="EMBL" id="BOLH01000018">
    <property type="protein sequence ID" value="GIC72575.1"/>
    <property type="molecule type" value="Genomic_DNA"/>
</dbReference>
<keyword evidence="2 5" id="KW-0689">Ribosomal protein</keyword>
<evidence type="ECO:0000256" key="3">
    <source>
        <dbReference type="ARBA" id="ARBA00023274"/>
    </source>
</evidence>
<dbReference type="GO" id="GO:1990904">
    <property type="term" value="C:ribonucleoprotein complex"/>
    <property type="evidence" value="ECO:0007669"/>
    <property type="project" value="UniProtKB-KW"/>
</dbReference>
<evidence type="ECO:0000256" key="4">
    <source>
        <dbReference type="ARBA" id="ARBA00035176"/>
    </source>
</evidence>
<proteinExistence type="inferred from homology"/>